<dbReference type="Gene3D" id="3.10.450.50">
    <property type="match status" value="1"/>
</dbReference>
<organism evidence="2 3">
    <name type="scientific">Kitasatospora xanthocidica</name>
    <dbReference type="NCBI Taxonomy" id="83382"/>
    <lineage>
        <taxon>Bacteria</taxon>
        <taxon>Bacillati</taxon>
        <taxon>Actinomycetota</taxon>
        <taxon>Actinomycetes</taxon>
        <taxon>Kitasatosporales</taxon>
        <taxon>Streptomycetaceae</taxon>
        <taxon>Kitasatospora</taxon>
    </lineage>
</organism>
<dbReference type="AlphaFoldDB" id="A0A373A363"/>
<dbReference type="RefSeq" id="WP_117490361.1">
    <property type="nucleotide sequence ID" value="NZ_QVIG01000001.1"/>
</dbReference>
<sequence>MTGASPIQDAVRRYYTLVDANRFDELVELFTADATYERPGYQPLVGRGELTAFYQGERVIADGRHTVDQLLLSGREAAVRGSFTGTLKGGDAVSLRFADFFRTDGTGLFAHRVTYFFAPLV</sequence>
<dbReference type="InterPro" id="IPR032710">
    <property type="entry name" value="NTF2-like_dom_sf"/>
</dbReference>
<proteinExistence type="predicted"/>
<dbReference type="InterPro" id="IPR037401">
    <property type="entry name" value="SnoaL-like"/>
</dbReference>
<evidence type="ECO:0000313" key="2">
    <source>
        <dbReference type="EMBL" id="RGD62102.1"/>
    </source>
</evidence>
<dbReference type="Pfam" id="PF12680">
    <property type="entry name" value="SnoaL_2"/>
    <property type="match status" value="1"/>
</dbReference>
<comment type="caution">
    <text evidence="2">The sequence shown here is derived from an EMBL/GenBank/DDBJ whole genome shotgun (WGS) entry which is preliminary data.</text>
</comment>
<feature type="domain" description="SnoaL-like" evidence="1">
    <location>
        <begin position="11"/>
        <end position="105"/>
    </location>
</feature>
<name>A0A373A363_9ACTN</name>
<dbReference type="Proteomes" id="UP000263377">
    <property type="component" value="Unassembled WGS sequence"/>
</dbReference>
<gene>
    <name evidence="2" type="ORF">DR950_34030</name>
</gene>
<keyword evidence="3" id="KW-1185">Reference proteome</keyword>
<accession>A0A373A363</accession>
<reference evidence="2 3" key="1">
    <citation type="submission" date="2018-08" db="EMBL/GenBank/DDBJ databases">
        <title>Diversity &amp; Physiological Properties of Lignin-Decomposing Actinobacteria from Soil.</title>
        <authorList>
            <person name="Roh S.G."/>
            <person name="Kim S.B."/>
        </authorList>
    </citation>
    <scope>NUCLEOTIDE SEQUENCE [LARGE SCALE GENOMIC DNA]</scope>
    <source>
        <strain evidence="2 3">MMS17-GH009</strain>
    </source>
</reference>
<protein>
    <submittedName>
        <fullName evidence="2">Nuclear transport factor 2 family protein</fullName>
    </submittedName>
</protein>
<dbReference type="SUPFAM" id="SSF54427">
    <property type="entry name" value="NTF2-like"/>
    <property type="match status" value="1"/>
</dbReference>
<evidence type="ECO:0000313" key="3">
    <source>
        <dbReference type="Proteomes" id="UP000263377"/>
    </source>
</evidence>
<dbReference type="EMBL" id="QVIG01000001">
    <property type="protein sequence ID" value="RGD62102.1"/>
    <property type="molecule type" value="Genomic_DNA"/>
</dbReference>
<dbReference type="CDD" id="cd00531">
    <property type="entry name" value="NTF2_like"/>
    <property type="match status" value="1"/>
</dbReference>
<evidence type="ECO:0000259" key="1">
    <source>
        <dbReference type="Pfam" id="PF12680"/>
    </source>
</evidence>